<keyword evidence="3" id="KW-0732">Signal</keyword>
<keyword evidence="9" id="KW-1185">Reference proteome</keyword>
<dbReference type="Pfam" id="PF07980">
    <property type="entry name" value="SusD_RagB"/>
    <property type="match status" value="1"/>
</dbReference>
<reference evidence="8" key="1">
    <citation type="submission" date="2022-09" db="EMBL/GenBank/DDBJ databases">
        <title>Comparative genomics and taxonomic characterization of three novel marine species of genus Reichenbachiella exhibiting antioxidant and polysaccharide degradation activities.</title>
        <authorList>
            <person name="Muhammad N."/>
            <person name="Lee Y.-J."/>
            <person name="Ko J."/>
            <person name="Kim S.-G."/>
        </authorList>
    </citation>
    <scope>NUCLEOTIDE SEQUENCE</scope>
    <source>
        <strain evidence="8">BKB1-1</strain>
    </source>
</reference>
<dbReference type="Proteomes" id="UP001065174">
    <property type="component" value="Chromosome"/>
</dbReference>
<dbReference type="RefSeq" id="WP_262310521.1">
    <property type="nucleotide sequence ID" value="NZ_CP106679.1"/>
</dbReference>
<evidence type="ECO:0000256" key="3">
    <source>
        <dbReference type="ARBA" id="ARBA00022729"/>
    </source>
</evidence>
<dbReference type="InterPro" id="IPR012944">
    <property type="entry name" value="SusD_RagB_dom"/>
</dbReference>
<evidence type="ECO:0000256" key="1">
    <source>
        <dbReference type="ARBA" id="ARBA00004442"/>
    </source>
</evidence>
<evidence type="ECO:0000259" key="6">
    <source>
        <dbReference type="Pfam" id="PF07980"/>
    </source>
</evidence>
<evidence type="ECO:0000256" key="5">
    <source>
        <dbReference type="ARBA" id="ARBA00023237"/>
    </source>
</evidence>
<proteinExistence type="inferred from homology"/>
<comment type="subcellular location">
    <subcellularLocation>
        <location evidence="1">Cell outer membrane</location>
    </subcellularLocation>
</comment>
<feature type="domain" description="RagB/SusD" evidence="6">
    <location>
        <begin position="323"/>
        <end position="527"/>
    </location>
</feature>
<gene>
    <name evidence="8" type="ORF">N6H18_03870</name>
</gene>
<organism evidence="8 9">
    <name type="scientific">Reichenbachiella agarivorans</name>
    <dbReference type="NCBI Taxonomy" id="2979464"/>
    <lineage>
        <taxon>Bacteria</taxon>
        <taxon>Pseudomonadati</taxon>
        <taxon>Bacteroidota</taxon>
        <taxon>Cytophagia</taxon>
        <taxon>Cytophagales</taxon>
        <taxon>Reichenbachiellaceae</taxon>
        <taxon>Reichenbachiella</taxon>
    </lineage>
</organism>
<comment type="similarity">
    <text evidence="2">Belongs to the SusD family.</text>
</comment>
<accession>A0ABY6CRF5</accession>
<sequence>MKKSYIISAMFAIVMVFGMSCEDLEERPTSVLAPEGLFNTPTDLQSGVNGAYSFLCDENFYGRKLSLALLVRGDMCGIGDPSTAAYRQECDKMAMSVNNNAFVDISWPMGYKILAAVNQVINAKDLVSGSQEEIDGVVGQAYFIRAHIHYVMVRLYGKFIYMDGSNILNPYDEVESEVDDIYAGIISDLELAAAGLPDVPVDRFHPGKAAAYGMLASVYLTRGEWQKAYDNAKEVIDNAGKYNVGLEADYYDLFDPAVSSNEILWELRFNANDSYEKVDGSLGGSNSGTDQVTSITGPRGDERFKALHTDAFGWSALVPELSVYSTWNGKDYRKAVSLDTAITYQGAENYSYTNWGTISQNVARPHIAKYFRATGESGLRNGVNTGPSLRDSNTKQIILRYAEVLLIAAEAAVELGDNASAVTYVNMVRARARAAAGAGDAKYPPSAVPADISGTVTWEDVVEERRLELAFEGGRWYDIVRRKMGNVFSGAAPALENRTFNPAKDYLFPKYQVDVTLLKGLNQNPGYN</sequence>
<keyword evidence="5" id="KW-0998">Cell outer membrane</keyword>
<dbReference type="InterPro" id="IPR011990">
    <property type="entry name" value="TPR-like_helical_dom_sf"/>
</dbReference>
<evidence type="ECO:0000256" key="2">
    <source>
        <dbReference type="ARBA" id="ARBA00006275"/>
    </source>
</evidence>
<dbReference type="SUPFAM" id="SSF48452">
    <property type="entry name" value="TPR-like"/>
    <property type="match status" value="1"/>
</dbReference>
<name>A0ABY6CRF5_9BACT</name>
<dbReference type="InterPro" id="IPR033985">
    <property type="entry name" value="SusD-like_N"/>
</dbReference>
<evidence type="ECO:0000259" key="7">
    <source>
        <dbReference type="Pfam" id="PF14322"/>
    </source>
</evidence>
<protein>
    <submittedName>
        <fullName evidence="8">RagB/SusD family nutrient uptake outer membrane protein</fullName>
    </submittedName>
</protein>
<dbReference type="EMBL" id="CP106679">
    <property type="protein sequence ID" value="UXP33092.1"/>
    <property type="molecule type" value="Genomic_DNA"/>
</dbReference>
<dbReference type="Pfam" id="PF14322">
    <property type="entry name" value="SusD-like_3"/>
    <property type="match status" value="1"/>
</dbReference>
<evidence type="ECO:0000256" key="4">
    <source>
        <dbReference type="ARBA" id="ARBA00023136"/>
    </source>
</evidence>
<feature type="domain" description="SusD-like N-terminal" evidence="7">
    <location>
        <begin position="39"/>
        <end position="220"/>
    </location>
</feature>
<dbReference type="Gene3D" id="1.25.40.390">
    <property type="match status" value="1"/>
</dbReference>
<evidence type="ECO:0000313" key="8">
    <source>
        <dbReference type="EMBL" id="UXP33092.1"/>
    </source>
</evidence>
<dbReference type="PROSITE" id="PS51257">
    <property type="entry name" value="PROKAR_LIPOPROTEIN"/>
    <property type="match status" value="1"/>
</dbReference>
<keyword evidence="4" id="KW-0472">Membrane</keyword>
<evidence type="ECO:0000313" key="9">
    <source>
        <dbReference type="Proteomes" id="UP001065174"/>
    </source>
</evidence>